<proteinExistence type="predicted"/>
<feature type="transmembrane region" description="Helical" evidence="1">
    <location>
        <begin position="49"/>
        <end position="72"/>
    </location>
</feature>
<evidence type="ECO:0000256" key="1">
    <source>
        <dbReference type="SAM" id="Phobius"/>
    </source>
</evidence>
<accession>A0A160DH51</accession>
<sequence length="85" mass="10172">MNPIDKHLNKIGRTRFTKRFLYTMSAFMVFLWVSFTFLSNVYLEQWQPWWWGFQFVRLVCGMSAGALIILGMTYDWRPPEKKGNA</sequence>
<reference evidence="3" key="1">
    <citation type="submission" date="2016-03" db="EMBL/GenBank/DDBJ databases">
        <authorList>
            <person name="Ploux O."/>
        </authorList>
    </citation>
    <scope>NUCLEOTIDE SEQUENCE [LARGE SCALE GENOMIC DNA]</scope>
</reference>
<keyword evidence="1" id="KW-1133">Transmembrane helix</keyword>
<dbReference type="Proteomes" id="UP000204112">
    <property type="component" value="Segment"/>
</dbReference>
<organism evidence="2 3">
    <name type="scientific">Gordonia phage Orchid</name>
    <dbReference type="NCBI Taxonomy" id="1838075"/>
    <lineage>
        <taxon>Viruses</taxon>
        <taxon>Duplodnaviria</taxon>
        <taxon>Heunggongvirae</taxon>
        <taxon>Uroviricota</taxon>
        <taxon>Caudoviricetes</taxon>
        <taxon>Orchidvirus</taxon>
        <taxon>Orchidvirus orchid</taxon>
    </lineage>
</organism>
<keyword evidence="1" id="KW-0812">Transmembrane</keyword>
<feature type="transmembrane region" description="Helical" evidence="1">
    <location>
        <begin position="20"/>
        <end position="43"/>
    </location>
</feature>
<gene>
    <name evidence="2" type="primary">79</name>
    <name evidence="2" type="ORF">PBI_ORCHID_79</name>
</gene>
<name>A0A160DH51_9CAUD</name>
<dbReference type="RefSeq" id="YP_009274306.1">
    <property type="nucleotide sequence ID" value="NC_030915.1"/>
</dbReference>
<evidence type="ECO:0000313" key="2">
    <source>
        <dbReference type="EMBL" id="ANA87425.1"/>
    </source>
</evidence>
<keyword evidence="1" id="KW-0472">Membrane</keyword>
<dbReference type="GeneID" id="28800460"/>
<dbReference type="KEGG" id="vg:28800460"/>
<protein>
    <submittedName>
        <fullName evidence="2">Uncharacterized protein</fullName>
    </submittedName>
</protein>
<dbReference type="EMBL" id="KU998253">
    <property type="protein sequence ID" value="ANA87425.1"/>
    <property type="molecule type" value="Genomic_DNA"/>
</dbReference>
<keyword evidence="3" id="KW-1185">Reference proteome</keyword>
<evidence type="ECO:0000313" key="3">
    <source>
        <dbReference type="Proteomes" id="UP000204112"/>
    </source>
</evidence>